<organism evidence="2 3">
    <name type="scientific">Actinomyces urogenitalis DORA_12</name>
    <dbReference type="NCBI Taxonomy" id="1403939"/>
    <lineage>
        <taxon>Bacteria</taxon>
        <taxon>Bacillati</taxon>
        <taxon>Actinomycetota</taxon>
        <taxon>Actinomycetes</taxon>
        <taxon>Actinomycetales</taxon>
        <taxon>Actinomycetaceae</taxon>
        <taxon>Actinomyces</taxon>
    </lineage>
</organism>
<evidence type="ECO:0000313" key="3">
    <source>
        <dbReference type="Proteomes" id="UP000018852"/>
    </source>
</evidence>
<dbReference type="Proteomes" id="UP000018852">
    <property type="component" value="Unassembled WGS sequence"/>
</dbReference>
<proteinExistence type="predicted"/>
<accession>W1VAY6</accession>
<feature type="region of interest" description="Disordered" evidence="1">
    <location>
        <begin position="58"/>
        <end position="80"/>
    </location>
</feature>
<evidence type="ECO:0000313" key="2">
    <source>
        <dbReference type="EMBL" id="ETJ02826.1"/>
    </source>
</evidence>
<name>W1VAY6_9ACTO</name>
<gene>
    <name evidence="2" type="ORF">Q605_AUC00931G0005</name>
</gene>
<comment type="caution">
    <text evidence="2">The sequence shown here is derived from an EMBL/GenBank/DDBJ whole genome shotgun (WGS) entry which is preliminary data.</text>
</comment>
<dbReference type="EMBL" id="AZLV01000931">
    <property type="protein sequence ID" value="ETJ02826.1"/>
    <property type="molecule type" value="Genomic_DNA"/>
</dbReference>
<reference evidence="2 3" key="1">
    <citation type="submission" date="2013-12" db="EMBL/GenBank/DDBJ databases">
        <title>A Varibaculum cambriense genome reconstructed from a premature infant gut community with otherwise low bacterial novelty that shifts toward anaerobic metabolism during the third week of life.</title>
        <authorList>
            <person name="Brown C.T."/>
            <person name="Sharon I."/>
            <person name="Thomas B.C."/>
            <person name="Castelle C.J."/>
            <person name="Morowitz M.J."/>
            <person name="Banfield J.F."/>
        </authorList>
    </citation>
    <scope>NUCLEOTIDE SEQUENCE [LARGE SCALE GENOMIC DNA]</scope>
    <source>
        <strain evidence="3">DORA_12</strain>
    </source>
</reference>
<sequence length="80" mass="7791">GPSWSHSGPCEGVGVADGVGLGEGEGVEKAVVAGVEGEGAELVCGWEEQEVRAAAAPAASMSMKSRRCMGASSQGSGKGV</sequence>
<feature type="non-terminal residue" evidence="2">
    <location>
        <position position="1"/>
    </location>
</feature>
<feature type="compositionally biased region" description="Polar residues" evidence="1">
    <location>
        <begin position="71"/>
        <end position="80"/>
    </location>
</feature>
<evidence type="ECO:0000256" key="1">
    <source>
        <dbReference type="SAM" id="MobiDB-lite"/>
    </source>
</evidence>
<protein>
    <submittedName>
        <fullName evidence="2">Uncharacterized protein</fullName>
    </submittedName>
</protein>
<dbReference type="AlphaFoldDB" id="W1VAY6"/>
<dbReference type="PATRIC" id="fig|1403939.3.peg.1473"/>